<sequence>MELVDDEDVETMIALYCGNENDKNAPIHLFAELAGMEQNEYLTAYVVGDDGFDSSDPYDQEVDSDSDPDVDDVPDEIDDEDVNNDENINASSIGNQMRHIVIHNNPRPHISLINPDAAHVAKFPEYPEILSAHWLTVILILRSCS</sequence>
<accession>A0A2P5WT08</accession>
<dbReference type="EMBL" id="KZ666604">
    <property type="protein sequence ID" value="PPR94198.1"/>
    <property type="molecule type" value="Genomic_DNA"/>
</dbReference>
<gene>
    <name evidence="2" type="ORF">GOBAR_AA26469</name>
</gene>
<dbReference type="OrthoDB" id="10465215at2759"/>
<dbReference type="Proteomes" id="UP000239757">
    <property type="component" value="Unassembled WGS sequence"/>
</dbReference>
<organism evidence="2 3">
    <name type="scientific">Gossypium barbadense</name>
    <name type="common">Sea Island cotton</name>
    <name type="synonym">Hibiscus barbadensis</name>
    <dbReference type="NCBI Taxonomy" id="3634"/>
    <lineage>
        <taxon>Eukaryota</taxon>
        <taxon>Viridiplantae</taxon>
        <taxon>Streptophyta</taxon>
        <taxon>Embryophyta</taxon>
        <taxon>Tracheophyta</taxon>
        <taxon>Spermatophyta</taxon>
        <taxon>Magnoliopsida</taxon>
        <taxon>eudicotyledons</taxon>
        <taxon>Gunneridae</taxon>
        <taxon>Pentapetalae</taxon>
        <taxon>rosids</taxon>
        <taxon>malvids</taxon>
        <taxon>Malvales</taxon>
        <taxon>Malvaceae</taxon>
        <taxon>Malvoideae</taxon>
        <taxon>Gossypium</taxon>
    </lineage>
</organism>
<name>A0A2P5WT08_GOSBA</name>
<evidence type="ECO:0000313" key="3">
    <source>
        <dbReference type="Proteomes" id="UP000239757"/>
    </source>
</evidence>
<evidence type="ECO:0000256" key="1">
    <source>
        <dbReference type="SAM" id="MobiDB-lite"/>
    </source>
</evidence>
<evidence type="ECO:0000313" key="2">
    <source>
        <dbReference type="EMBL" id="PPR94198.1"/>
    </source>
</evidence>
<feature type="compositionally biased region" description="Acidic residues" evidence="1">
    <location>
        <begin position="50"/>
        <end position="84"/>
    </location>
</feature>
<protein>
    <submittedName>
        <fullName evidence="2">Uncharacterized protein</fullName>
    </submittedName>
</protein>
<reference evidence="2 3" key="1">
    <citation type="submission" date="2015-01" db="EMBL/GenBank/DDBJ databases">
        <title>Genome of allotetraploid Gossypium barbadense reveals genomic plasticity and fiber elongation in cotton evolution.</title>
        <authorList>
            <person name="Chen X."/>
            <person name="Liu X."/>
            <person name="Zhao B."/>
            <person name="Zheng H."/>
            <person name="Hu Y."/>
            <person name="Lu G."/>
            <person name="Yang C."/>
            <person name="Chen J."/>
            <person name="Shan C."/>
            <person name="Zhang L."/>
            <person name="Zhou Y."/>
            <person name="Wang L."/>
            <person name="Guo W."/>
            <person name="Bai Y."/>
            <person name="Ruan J."/>
            <person name="Shangguan X."/>
            <person name="Mao Y."/>
            <person name="Jiang J."/>
            <person name="Zhu Y."/>
            <person name="Lei J."/>
            <person name="Kang H."/>
            <person name="Chen S."/>
            <person name="He X."/>
            <person name="Wang R."/>
            <person name="Wang Y."/>
            <person name="Chen J."/>
            <person name="Wang L."/>
            <person name="Yu S."/>
            <person name="Wang B."/>
            <person name="Wei J."/>
            <person name="Song S."/>
            <person name="Lu X."/>
            <person name="Gao Z."/>
            <person name="Gu W."/>
            <person name="Deng X."/>
            <person name="Ma D."/>
            <person name="Wang S."/>
            <person name="Liang W."/>
            <person name="Fang L."/>
            <person name="Cai C."/>
            <person name="Zhu X."/>
            <person name="Zhou B."/>
            <person name="Zhang Y."/>
            <person name="Chen Z."/>
            <person name="Xu S."/>
            <person name="Zhu R."/>
            <person name="Wang S."/>
            <person name="Zhang T."/>
            <person name="Zhao G."/>
        </authorList>
    </citation>
    <scope>NUCLEOTIDE SEQUENCE [LARGE SCALE GENOMIC DNA]</scope>
    <source>
        <strain evidence="3">cv. Xinhai21</strain>
        <tissue evidence="2">Leaf</tissue>
    </source>
</reference>
<feature type="region of interest" description="Disordered" evidence="1">
    <location>
        <begin position="50"/>
        <end position="89"/>
    </location>
</feature>
<dbReference type="AlphaFoldDB" id="A0A2P5WT08"/>
<proteinExistence type="predicted"/>